<proteinExistence type="predicted"/>
<evidence type="ECO:0000313" key="2">
    <source>
        <dbReference type="Proteomes" id="UP000826725"/>
    </source>
</evidence>
<protein>
    <submittedName>
        <fullName evidence="1">Uncharacterized protein</fullName>
    </submittedName>
</protein>
<name>A0A8D5JNI9_9BACT</name>
<dbReference type="EMBL" id="AP024086">
    <property type="protein sequence ID" value="BCL62722.1"/>
    <property type="molecule type" value="Genomic_DNA"/>
</dbReference>
<reference evidence="1" key="1">
    <citation type="submission" date="2020-09" db="EMBL/GenBank/DDBJ databases">
        <title>Desulfogranum mesoprofundum gen. nov., sp. nov., a novel mesophilic, sulfate-reducing chemolithoautotroph isolated from a deep-sea hydrothermal vent chimney in the Suiyo Seamount.</title>
        <authorList>
            <person name="Hashimoto Y."/>
            <person name="Nakagawa S."/>
        </authorList>
    </citation>
    <scope>NUCLEOTIDE SEQUENCE</scope>
    <source>
        <strain evidence="1">KT2</strain>
    </source>
</reference>
<dbReference type="KEGG" id="dbk:DGMP_34150"/>
<evidence type="ECO:0000313" key="1">
    <source>
        <dbReference type="EMBL" id="BCL62722.1"/>
    </source>
</evidence>
<dbReference type="RefSeq" id="WP_228855053.1">
    <property type="nucleotide sequence ID" value="NZ_AP024086.1"/>
</dbReference>
<accession>A0A8D5JNI9</accession>
<organism evidence="1 2">
    <name type="scientific">Desulfomarina profundi</name>
    <dbReference type="NCBI Taxonomy" id="2772557"/>
    <lineage>
        <taxon>Bacteria</taxon>
        <taxon>Pseudomonadati</taxon>
        <taxon>Thermodesulfobacteriota</taxon>
        <taxon>Desulfobulbia</taxon>
        <taxon>Desulfobulbales</taxon>
        <taxon>Desulfobulbaceae</taxon>
        <taxon>Desulfomarina</taxon>
    </lineage>
</organism>
<dbReference type="AlphaFoldDB" id="A0A8D5JNI9"/>
<gene>
    <name evidence="1" type="ORF">DGMP_34150</name>
</gene>
<sequence length="57" mass="6710">MKILNVYRSEPDETVQKLVEIVGRDRETDSFDLTVESPDYETLVDKIFAADQTICWW</sequence>
<dbReference type="Proteomes" id="UP000826725">
    <property type="component" value="Chromosome"/>
</dbReference>
<keyword evidence="2" id="KW-1185">Reference proteome</keyword>